<name>A0ABY4E9M8_9NEIS</name>
<gene>
    <name evidence="2" type="ORF">LVJ82_02650</name>
</gene>
<dbReference type="InterPro" id="IPR018643">
    <property type="entry name" value="DUF2069_membrane"/>
</dbReference>
<keyword evidence="1" id="KW-1133">Transmembrane helix</keyword>
<reference evidence="2 3" key="1">
    <citation type="journal article" date="2022" name="Res Sq">
        <title>Evolution of multicellular longitudinally dividing oral cavity symbionts (Neisseriaceae).</title>
        <authorList>
            <person name="Nyongesa S."/>
            <person name="Weber P."/>
            <person name="Bernet E."/>
            <person name="Pullido F."/>
            <person name="Nieckarz M."/>
            <person name="Delaby M."/>
            <person name="Nieves C."/>
            <person name="Viehboeck T."/>
            <person name="Krause N."/>
            <person name="Rivera-Millot A."/>
            <person name="Nakamura A."/>
            <person name="Vischer N."/>
            <person name="VanNieuwenhze M."/>
            <person name="Brun Y."/>
            <person name="Cava F."/>
            <person name="Bulgheresi S."/>
            <person name="Veyrier F."/>
        </authorList>
    </citation>
    <scope>NUCLEOTIDE SEQUENCE [LARGE SCALE GENOMIC DNA]</scope>
    <source>
        <strain evidence="2 3">SN4</strain>
    </source>
</reference>
<feature type="transmembrane region" description="Helical" evidence="1">
    <location>
        <begin position="12"/>
        <end position="35"/>
    </location>
</feature>
<organism evidence="2 3">
    <name type="scientific">Vitreoscilla massiliensis</name>
    <dbReference type="NCBI Taxonomy" id="1689272"/>
    <lineage>
        <taxon>Bacteria</taxon>
        <taxon>Pseudomonadati</taxon>
        <taxon>Pseudomonadota</taxon>
        <taxon>Betaproteobacteria</taxon>
        <taxon>Neisseriales</taxon>
        <taxon>Neisseriaceae</taxon>
        <taxon>Vitreoscilla</taxon>
    </lineage>
</organism>
<keyword evidence="1" id="KW-0812">Transmembrane</keyword>
<feature type="transmembrane region" description="Helical" evidence="1">
    <location>
        <begin position="66"/>
        <end position="84"/>
    </location>
</feature>
<evidence type="ECO:0000256" key="1">
    <source>
        <dbReference type="SAM" id="Phobius"/>
    </source>
</evidence>
<evidence type="ECO:0000313" key="3">
    <source>
        <dbReference type="Proteomes" id="UP000832011"/>
    </source>
</evidence>
<sequence length="120" mass="13545">MVLATNPHIQRARLLCIASLVLLLAVCVAWEWFLAPLRSGGSWMVLKALPLLAILPSIVKGRRYTYQYSSMLILFYFAEGVMRLFDADPLSRVCAALEVVFSLVFFIACLIFCRNSRVSQ</sequence>
<protein>
    <submittedName>
        <fullName evidence="2">DUF2069 domain-containing protein</fullName>
    </submittedName>
</protein>
<dbReference type="Pfam" id="PF09842">
    <property type="entry name" value="DUF2069"/>
    <property type="match status" value="1"/>
</dbReference>
<evidence type="ECO:0000313" key="2">
    <source>
        <dbReference type="EMBL" id="UOO91218.1"/>
    </source>
</evidence>
<dbReference type="EMBL" id="CP091511">
    <property type="protein sequence ID" value="UOO91218.1"/>
    <property type="molecule type" value="Genomic_DNA"/>
</dbReference>
<dbReference type="Proteomes" id="UP000832011">
    <property type="component" value="Chromosome"/>
</dbReference>
<feature type="transmembrane region" description="Helical" evidence="1">
    <location>
        <begin position="90"/>
        <end position="113"/>
    </location>
</feature>
<keyword evidence="1" id="KW-0472">Membrane</keyword>
<proteinExistence type="predicted"/>
<keyword evidence="3" id="KW-1185">Reference proteome</keyword>
<accession>A0ABY4E9M8</accession>
<feature type="transmembrane region" description="Helical" evidence="1">
    <location>
        <begin position="41"/>
        <end position="59"/>
    </location>
</feature>